<gene>
    <name evidence="3" type="ORF">LSTR_LSTR008095</name>
</gene>
<dbReference type="AlphaFoldDB" id="A0A482XD22"/>
<dbReference type="GO" id="GO:0005814">
    <property type="term" value="C:centriole"/>
    <property type="evidence" value="ECO:0007669"/>
    <property type="project" value="TreeGrafter"/>
</dbReference>
<feature type="domain" description="IFT52 GIFT" evidence="2">
    <location>
        <begin position="16"/>
        <end position="259"/>
    </location>
</feature>
<dbReference type="GO" id="GO:0005929">
    <property type="term" value="C:cilium"/>
    <property type="evidence" value="ECO:0007669"/>
    <property type="project" value="TreeGrafter"/>
</dbReference>
<dbReference type="EMBL" id="QKKF02012624">
    <property type="protein sequence ID" value="RZF43582.1"/>
    <property type="molecule type" value="Genomic_DNA"/>
</dbReference>
<keyword evidence="4" id="KW-1185">Reference proteome</keyword>
<evidence type="ECO:0000313" key="4">
    <source>
        <dbReference type="Proteomes" id="UP000291343"/>
    </source>
</evidence>
<protein>
    <submittedName>
        <fullName evidence="3">Uncharacterized protein</fullName>
    </submittedName>
</protein>
<comment type="caution">
    <text evidence="3">The sequence shown here is derived from an EMBL/GenBank/DDBJ whole genome shotgun (WGS) entry which is preliminary data.</text>
</comment>
<dbReference type="InterPro" id="IPR055458">
    <property type="entry name" value="IFT52_GIFT"/>
</dbReference>
<dbReference type="PANTHER" id="PTHR12969:SF7">
    <property type="entry name" value="INTRAFLAGELLAR TRANSPORT PROTEIN 52 HOMOLOG"/>
    <property type="match status" value="1"/>
</dbReference>
<dbReference type="InterPro" id="IPR055460">
    <property type="entry name" value="IFT52_central"/>
</dbReference>
<dbReference type="STRING" id="195883.A0A482XD22"/>
<dbReference type="InParanoid" id="A0A482XD22"/>
<dbReference type="PANTHER" id="PTHR12969">
    <property type="entry name" value="NGD5/OSM-6/IFT52"/>
    <property type="match status" value="1"/>
</dbReference>
<name>A0A482XD22_LAOST</name>
<dbReference type="OrthoDB" id="10259368at2759"/>
<dbReference type="Gene3D" id="6.10.250.2800">
    <property type="match status" value="1"/>
</dbReference>
<reference evidence="3 4" key="1">
    <citation type="journal article" date="2017" name="Gigascience">
        <title>Genome sequence of the small brown planthopper, Laodelphax striatellus.</title>
        <authorList>
            <person name="Zhu J."/>
            <person name="Jiang F."/>
            <person name="Wang X."/>
            <person name="Yang P."/>
            <person name="Bao Y."/>
            <person name="Zhao W."/>
            <person name="Wang W."/>
            <person name="Lu H."/>
            <person name="Wang Q."/>
            <person name="Cui N."/>
            <person name="Li J."/>
            <person name="Chen X."/>
            <person name="Luo L."/>
            <person name="Yu J."/>
            <person name="Kang L."/>
            <person name="Cui F."/>
        </authorList>
    </citation>
    <scope>NUCLEOTIDE SEQUENCE [LARGE SCALE GENOMIC DNA]</scope>
    <source>
        <strain evidence="3">Lst14</strain>
    </source>
</reference>
<organism evidence="3 4">
    <name type="scientific">Laodelphax striatellus</name>
    <name type="common">Small brown planthopper</name>
    <name type="synonym">Delphax striatella</name>
    <dbReference type="NCBI Taxonomy" id="195883"/>
    <lineage>
        <taxon>Eukaryota</taxon>
        <taxon>Metazoa</taxon>
        <taxon>Ecdysozoa</taxon>
        <taxon>Arthropoda</taxon>
        <taxon>Hexapoda</taxon>
        <taxon>Insecta</taxon>
        <taxon>Pterygota</taxon>
        <taxon>Neoptera</taxon>
        <taxon>Paraneoptera</taxon>
        <taxon>Hemiptera</taxon>
        <taxon>Auchenorrhyncha</taxon>
        <taxon>Fulgoroidea</taxon>
        <taxon>Delphacidae</taxon>
        <taxon>Criomorphinae</taxon>
        <taxon>Laodelphax</taxon>
    </lineage>
</organism>
<dbReference type="Pfam" id="PF23355">
    <property type="entry name" value="IFT52_GIFT"/>
    <property type="match status" value="1"/>
</dbReference>
<evidence type="ECO:0000313" key="3">
    <source>
        <dbReference type="EMBL" id="RZF43582.1"/>
    </source>
</evidence>
<dbReference type="InterPro" id="IPR039975">
    <property type="entry name" value="IFT52"/>
</dbReference>
<feature type="domain" description="IFT52 central" evidence="1">
    <location>
        <begin position="275"/>
        <end position="356"/>
    </location>
</feature>
<dbReference type="CDD" id="cd23683">
    <property type="entry name" value="IFT52_CTD"/>
    <property type="match status" value="1"/>
</dbReference>
<dbReference type="GO" id="GO:0060271">
    <property type="term" value="P:cilium assembly"/>
    <property type="evidence" value="ECO:0007669"/>
    <property type="project" value="TreeGrafter"/>
</dbReference>
<dbReference type="GO" id="GO:0042073">
    <property type="term" value="P:intraciliary transport"/>
    <property type="evidence" value="ECO:0007669"/>
    <property type="project" value="TreeGrafter"/>
</dbReference>
<accession>A0A482XD22</accession>
<dbReference type="FunCoup" id="A0A482XD22">
    <property type="interactions" value="664"/>
</dbReference>
<evidence type="ECO:0000259" key="1">
    <source>
        <dbReference type="Pfam" id="PF23352"/>
    </source>
</evidence>
<sequence length="446" mass="49496">MPSIEGGVEAARENYILFNQSKNELFKLNDAFKILQRKLKSSWKIVINNDEVTNEVLYGVSILILAGPREKFTENEFNVMKKYLETGGSIFVMLAEGGEKQFETNINFLLEEYGIMINSDCVVRTHYYKYFHPKECLIVDGILNKSVLALVNGESSNEEQPITFLYPYGATLNVAAPAVAVLSSGNAVFPLNRPLLAFVTQTSPKSSSGEVTNGKLAVLGSAHVLTDKYIEKEENDKIRSIIFGFLTNPGAAINGTDTEELEIVDYTMVPDVGLLSERPRGYLQESFEDIPLDYTQLFDQKLYSVNMDKVPVLLDAFKTLNVKHEPLRLIPPQFESPLPPLQAAVFPPAFKDLPHPALELFDLEDAFSSERARLSQLANKCLSSNQKGARKAGLSSDDEVNDITYFIKEAGRILGVGSAQDDAAKVLHSVALNIAEFKKEMSVAQH</sequence>
<dbReference type="SMR" id="A0A482XD22"/>
<dbReference type="Proteomes" id="UP000291343">
    <property type="component" value="Unassembled WGS sequence"/>
</dbReference>
<dbReference type="GO" id="GO:0030992">
    <property type="term" value="C:intraciliary transport particle B"/>
    <property type="evidence" value="ECO:0007669"/>
    <property type="project" value="TreeGrafter"/>
</dbReference>
<evidence type="ECO:0000259" key="2">
    <source>
        <dbReference type="Pfam" id="PF23355"/>
    </source>
</evidence>
<dbReference type="Pfam" id="PF23352">
    <property type="entry name" value="IFT52_central"/>
    <property type="match status" value="1"/>
</dbReference>
<proteinExistence type="predicted"/>